<dbReference type="GO" id="GO:0005737">
    <property type="term" value="C:cytoplasm"/>
    <property type="evidence" value="ECO:0007669"/>
    <property type="project" value="UniProtKB-SubCell"/>
</dbReference>
<dbReference type="GO" id="GO:0008982">
    <property type="term" value="F:protein-N(PI)-phosphohistidine-sugar phosphotransferase activity"/>
    <property type="evidence" value="ECO:0007669"/>
    <property type="project" value="InterPro"/>
</dbReference>
<dbReference type="eggNOG" id="COG3444">
    <property type="taxonomic scope" value="Bacteria"/>
</dbReference>
<evidence type="ECO:0000256" key="7">
    <source>
        <dbReference type="ARBA" id="ARBA00022777"/>
    </source>
</evidence>
<keyword evidence="7" id="KW-0418">Kinase</keyword>
<name>K9E9B5_9LACT</name>
<dbReference type="AlphaFoldDB" id="K9E9B5"/>
<evidence type="ECO:0000256" key="3">
    <source>
        <dbReference type="ARBA" id="ARBA00022490"/>
    </source>
</evidence>
<evidence type="ECO:0000256" key="1">
    <source>
        <dbReference type="ARBA" id="ARBA00004496"/>
    </source>
</evidence>
<keyword evidence="5" id="KW-0808">Transferase</keyword>
<evidence type="ECO:0000256" key="2">
    <source>
        <dbReference type="ARBA" id="ARBA00022448"/>
    </source>
</evidence>
<dbReference type="CDD" id="cd00001">
    <property type="entry name" value="PTS_IIB_man"/>
    <property type="match status" value="1"/>
</dbReference>
<dbReference type="HOGENOM" id="CLU_116175_3_0_9"/>
<keyword evidence="4" id="KW-0762">Sugar transport</keyword>
<sequence>MIIGSRIDGRLIHGQVANLWGSKLQLDRFIVIDDKVSESDVEKSGLRLATPASMRLSVLPIDRAAKQLKEDRYKSQRVMLVAKNPQVYLELVDKGVAIDKINVGNMSQTDQTRSITNSINVTDEDVEVFKELKDKGIQLTAQMVPNDNAKDFMKLLKEES</sequence>
<feature type="domain" description="PTS EIIB type-4" evidence="8">
    <location>
        <begin position="1"/>
        <end position="160"/>
    </location>
</feature>
<evidence type="ECO:0000259" key="8">
    <source>
        <dbReference type="PROSITE" id="PS51101"/>
    </source>
</evidence>
<accession>K9E9B5</accession>
<dbReference type="SUPFAM" id="SSF52728">
    <property type="entry name" value="PTS IIb component"/>
    <property type="match status" value="1"/>
</dbReference>
<dbReference type="InterPro" id="IPR036667">
    <property type="entry name" value="PTS_IIB_sorbose-sp_sf"/>
</dbReference>
<evidence type="ECO:0000313" key="10">
    <source>
        <dbReference type="Proteomes" id="UP000009875"/>
    </source>
</evidence>
<keyword evidence="2" id="KW-0813">Transport</keyword>
<dbReference type="Pfam" id="PF03830">
    <property type="entry name" value="PTSIIB_sorb"/>
    <property type="match status" value="1"/>
</dbReference>
<keyword evidence="6" id="KW-0598">Phosphotransferase system</keyword>
<organism evidence="9 10">
    <name type="scientific">Alloiococcus otitis ATCC 51267</name>
    <dbReference type="NCBI Taxonomy" id="883081"/>
    <lineage>
        <taxon>Bacteria</taxon>
        <taxon>Bacillati</taxon>
        <taxon>Bacillota</taxon>
        <taxon>Bacilli</taxon>
        <taxon>Lactobacillales</taxon>
        <taxon>Carnobacteriaceae</taxon>
        <taxon>Alloiococcus</taxon>
    </lineage>
</organism>
<dbReference type="STRING" id="883081.HMPREF9698_00604"/>
<evidence type="ECO:0000256" key="6">
    <source>
        <dbReference type="ARBA" id="ARBA00022683"/>
    </source>
</evidence>
<reference evidence="9 10" key="1">
    <citation type="submission" date="2012-09" db="EMBL/GenBank/DDBJ databases">
        <title>The Genome Sequence of Alloiococcus otitis ATCC 51267.</title>
        <authorList>
            <consortium name="The Broad Institute Genome Sequencing Platform"/>
            <person name="Earl A."/>
            <person name="Ward D."/>
            <person name="Feldgarden M."/>
            <person name="Gevers D."/>
            <person name="Huys G."/>
            <person name="Walker B."/>
            <person name="Young S.K."/>
            <person name="Zeng Q."/>
            <person name="Gargeya S."/>
            <person name="Fitzgerald M."/>
            <person name="Haas B."/>
            <person name="Abouelleil A."/>
            <person name="Alvarado L."/>
            <person name="Arachchi H.M."/>
            <person name="Berlin A.M."/>
            <person name="Chapman S.B."/>
            <person name="Goldberg J."/>
            <person name="Griggs A."/>
            <person name="Gujja S."/>
            <person name="Hansen M."/>
            <person name="Howarth C."/>
            <person name="Imamovic A."/>
            <person name="Larimer J."/>
            <person name="McCowen C."/>
            <person name="Montmayeur A."/>
            <person name="Murphy C."/>
            <person name="Neiman D."/>
            <person name="Pearson M."/>
            <person name="Priest M."/>
            <person name="Roberts A."/>
            <person name="Saif S."/>
            <person name="Shea T."/>
            <person name="Sisk P."/>
            <person name="Sykes S."/>
            <person name="Wortman J."/>
            <person name="Nusbaum C."/>
            <person name="Birren B."/>
        </authorList>
    </citation>
    <scope>NUCLEOTIDE SEQUENCE [LARGE SCALE GENOMIC DNA]</scope>
    <source>
        <strain evidence="9 10">ATCC 51267</strain>
    </source>
</reference>
<evidence type="ECO:0000313" key="9">
    <source>
        <dbReference type="EMBL" id="EKU93809.1"/>
    </source>
</evidence>
<dbReference type="InterPro" id="IPR004720">
    <property type="entry name" value="PTS_IIB_sorbose-sp"/>
</dbReference>
<dbReference type="RefSeq" id="WP_003777259.1">
    <property type="nucleotide sequence ID" value="NZ_JH992958.1"/>
</dbReference>
<protein>
    <recommendedName>
        <fullName evidence="8">PTS EIIB type-4 domain-containing protein</fullName>
    </recommendedName>
</protein>
<dbReference type="GO" id="GO:0009401">
    <property type="term" value="P:phosphoenolpyruvate-dependent sugar phosphotransferase system"/>
    <property type="evidence" value="ECO:0007669"/>
    <property type="project" value="UniProtKB-KW"/>
</dbReference>
<dbReference type="EMBL" id="AGXA01000014">
    <property type="protein sequence ID" value="EKU93809.1"/>
    <property type="molecule type" value="Genomic_DNA"/>
</dbReference>
<dbReference type="PROSITE" id="PS51101">
    <property type="entry name" value="PTS_EIIB_TYPE_4"/>
    <property type="match status" value="1"/>
</dbReference>
<dbReference type="Proteomes" id="UP000009875">
    <property type="component" value="Unassembled WGS sequence"/>
</dbReference>
<keyword evidence="10" id="KW-1185">Reference proteome</keyword>
<dbReference type="OrthoDB" id="9788818at2"/>
<comment type="caution">
    <text evidence="9">The sequence shown here is derived from an EMBL/GenBank/DDBJ whole genome shotgun (WGS) entry which is preliminary data.</text>
</comment>
<comment type="subcellular location">
    <subcellularLocation>
        <location evidence="1">Cytoplasm</location>
    </subcellularLocation>
</comment>
<dbReference type="GO" id="GO:0016301">
    <property type="term" value="F:kinase activity"/>
    <property type="evidence" value="ECO:0007669"/>
    <property type="project" value="UniProtKB-KW"/>
</dbReference>
<gene>
    <name evidence="9" type="ORF">HMPREF9698_00604</name>
</gene>
<keyword evidence="3" id="KW-0963">Cytoplasm</keyword>
<proteinExistence type="predicted"/>
<dbReference type="Gene3D" id="3.40.35.10">
    <property type="entry name" value="Phosphotransferase system, sorbose subfamily IIB component"/>
    <property type="match status" value="1"/>
</dbReference>
<dbReference type="PATRIC" id="fig|883081.3.peg.604"/>
<evidence type="ECO:0000256" key="5">
    <source>
        <dbReference type="ARBA" id="ARBA00022679"/>
    </source>
</evidence>
<evidence type="ECO:0000256" key="4">
    <source>
        <dbReference type="ARBA" id="ARBA00022597"/>
    </source>
</evidence>